<organism evidence="3 4">
    <name type="scientific">Marinicella sediminis</name>
    <dbReference type="NCBI Taxonomy" id="1792834"/>
    <lineage>
        <taxon>Bacteria</taxon>
        <taxon>Pseudomonadati</taxon>
        <taxon>Pseudomonadota</taxon>
        <taxon>Gammaproteobacteria</taxon>
        <taxon>Lysobacterales</taxon>
        <taxon>Marinicellaceae</taxon>
        <taxon>Marinicella</taxon>
    </lineage>
</organism>
<proteinExistence type="predicted"/>
<dbReference type="CDD" id="cd07990">
    <property type="entry name" value="LPLAT_LCLAT1-like"/>
    <property type="match status" value="1"/>
</dbReference>
<dbReference type="Proteomes" id="UP001595533">
    <property type="component" value="Unassembled WGS sequence"/>
</dbReference>
<gene>
    <name evidence="3" type="ORF">ACFODZ_09140</name>
</gene>
<evidence type="ECO:0000256" key="1">
    <source>
        <dbReference type="SAM" id="Phobius"/>
    </source>
</evidence>
<evidence type="ECO:0000313" key="3">
    <source>
        <dbReference type="EMBL" id="MFC3194403.1"/>
    </source>
</evidence>
<keyword evidence="1" id="KW-1133">Transmembrane helix</keyword>
<dbReference type="SUPFAM" id="SSF69593">
    <property type="entry name" value="Glycerol-3-phosphate (1)-acyltransferase"/>
    <property type="match status" value="1"/>
</dbReference>
<dbReference type="EC" id="2.3.-.-" evidence="3"/>
<dbReference type="PANTHER" id="PTHR10983">
    <property type="entry name" value="1-ACYLGLYCEROL-3-PHOSPHATE ACYLTRANSFERASE-RELATED"/>
    <property type="match status" value="1"/>
</dbReference>
<keyword evidence="1" id="KW-0812">Transmembrane</keyword>
<name>A0ABV7J8E3_9GAMM</name>
<sequence length="296" mass="34574">MLHTLKGILAALVFILNTVFMVTLLLILALFKFLIPIPGFRVWVSRWLVGVAESWVTINSQGHRLLHGEKIMIEQMPELNRDEWYLVVANHRSMVDIPVLQAVFNKQIPFLKFFLKQQLIWVPFLGLAWWALDFPFMKRYSRAFVKKHPHLKGKDMEQTQKSCEKFKHFPTTVINFVEGTRFTVEKHQAQQSPYEYLLKPKAGGIGFVLGSMGEQMKQLLLVTVAYPGGAPSFWQYLSGRFAPAMLSCEKIVIPDTLLNKNYQTDENFKRELFKWSENLWYKQDNKLQAIYERTDI</sequence>
<comment type="caution">
    <text evidence="3">The sequence shown here is derived from an EMBL/GenBank/DDBJ whole genome shotgun (WGS) entry which is preliminary data.</text>
</comment>
<reference evidence="4" key="1">
    <citation type="journal article" date="2019" name="Int. J. Syst. Evol. Microbiol.">
        <title>The Global Catalogue of Microorganisms (GCM) 10K type strain sequencing project: providing services to taxonomists for standard genome sequencing and annotation.</title>
        <authorList>
            <consortium name="The Broad Institute Genomics Platform"/>
            <consortium name="The Broad Institute Genome Sequencing Center for Infectious Disease"/>
            <person name="Wu L."/>
            <person name="Ma J."/>
        </authorList>
    </citation>
    <scope>NUCLEOTIDE SEQUENCE [LARGE SCALE GENOMIC DNA]</scope>
    <source>
        <strain evidence="4">KCTC 42953</strain>
    </source>
</reference>
<protein>
    <submittedName>
        <fullName evidence="3">Acyltransferase</fullName>
        <ecNumber evidence="3">2.3.-.-</ecNumber>
    </submittedName>
</protein>
<evidence type="ECO:0000259" key="2">
    <source>
        <dbReference type="SMART" id="SM00563"/>
    </source>
</evidence>
<keyword evidence="4" id="KW-1185">Reference proteome</keyword>
<keyword evidence="3" id="KW-0808">Transferase</keyword>
<dbReference type="GO" id="GO:0016746">
    <property type="term" value="F:acyltransferase activity"/>
    <property type="evidence" value="ECO:0007669"/>
    <property type="project" value="UniProtKB-KW"/>
</dbReference>
<feature type="transmembrane region" description="Helical" evidence="1">
    <location>
        <begin position="7"/>
        <end position="35"/>
    </location>
</feature>
<keyword evidence="3" id="KW-0012">Acyltransferase</keyword>
<evidence type="ECO:0000313" key="4">
    <source>
        <dbReference type="Proteomes" id="UP001595533"/>
    </source>
</evidence>
<feature type="domain" description="Phospholipid/glycerol acyltransferase" evidence="2">
    <location>
        <begin position="85"/>
        <end position="229"/>
    </location>
</feature>
<dbReference type="Pfam" id="PF01553">
    <property type="entry name" value="Acyltransferase"/>
    <property type="match status" value="1"/>
</dbReference>
<dbReference type="PANTHER" id="PTHR10983:SF16">
    <property type="entry name" value="LYSOCARDIOLIPIN ACYLTRANSFERASE 1"/>
    <property type="match status" value="1"/>
</dbReference>
<dbReference type="EMBL" id="JBHRTS010000004">
    <property type="protein sequence ID" value="MFC3194403.1"/>
    <property type="molecule type" value="Genomic_DNA"/>
</dbReference>
<accession>A0ABV7J8E3</accession>
<dbReference type="SMART" id="SM00563">
    <property type="entry name" value="PlsC"/>
    <property type="match status" value="1"/>
</dbReference>
<dbReference type="NCBIfam" id="NF010621">
    <property type="entry name" value="PRK14014.1"/>
    <property type="match status" value="1"/>
</dbReference>
<dbReference type="InterPro" id="IPR002123">
    <property type="entry name" value="Plipid/glycerol_acylTrfase"/>
</dbReference>
<dbReference type="RefSeq" id="WP_077411115.1">
    <property type="nucleotide sequence ID" value="NZ_JBHRTS010000004.1"/>
</dbReference>
<keyword evidence="1" id="KW-0472">Membrane</keyword>